<evidence type="ECO:0000313" key="3">
    <source>
        <dbReference type="Proteomes" id="UP000030645"/>
    </source>
</evidence>
<name>W9RGA3_9ROSA</name>
<organism evidence="2 3">
    <name type="scientific">Morus notabilis</name>
    <dbReference type="NCBI Taxonomy" id="981085"/>
    <lineage>
        <taxon>Eukaryota</taxon>
        <taxon>Viridiplantae</taxon>
        <taxon>Streptophyta</taxon>
        <taxon>Embryophyta</taxon>
        <taxon>Tracheophyta</taxon>
        <taxon>Spermatophyta</taxon>
        <taxon>Magnoliopsida</taxon>
        <taxon>eudicotyledons</taxon>
        <taxon>Gunneridae</taxon>
        <taxon>Pentapetalae</taxon>
        <taxon>rosids</taxon>
        <taxon>fabids</taxon>
        <taxon>Rosales</taxon>
        <taxon>Moraceae</taxon>
        <taxon>Moreae</taxon>
        <taxon>Morus</taxon>
    </lineage>
</organism>
<reference evidence="3" key="1">
    <citation type="submission" date="2013-01" db="EMBL/GenBank/DDBJ databases">
        <title>Draft Genome Sequence of a Mulberry Tree, Morus notabilis C.K. Schneid.</title>
        <authorList>
            <person name="He N."/>
            <person name="Zhao S."/>
        </authorList>
    </citation>
    <scope>NUCLEOTIDE SEQUENCE</scope>
</reference>
<evidence type="ECO:0000256" key="1">
    <source>
        <dbReference type="SAM" id="MobiDB-lite"/>
    </source>
</evidence>
<dbReference type="EMBL" id="KE344173">
    <property type="protein sequence ID" value="EXB54319.1"/>
    <property type="molecule type" value="Genomic_DNA"/>
</dbReference>
<feature type="region of interest" description="Disordered" evidence="1">
    <location>
        <begin position="29"/>
        <end position="57"/>
    </location>
</feature>
<gene>
    <name evidence="2" type="ORF">L484_006479</name>
</gene>
<sequence>MTTLLWREIDEFVADLREANDNIDHMVEGDAKDDGDNVDICHNPDRPSFTADSKVPRTQNRDIQKAYKDGHIDGRWFEYLLANKNFRVSLPRPSYISVYIRSFLMKNPSHPIVKDFCHMHVAQCEG</sequence>
<protein>
    <submittedName>
        <fullName evidence="2">Uncharacterized protein</fullName>
    </submittedName>
</protein>
<accession>W9RGA3</accession>
<keyword evidence="3" id="KW-1185">Reference proteome</keyword>
<dbReference type="Proteomes" id="UP000030645">
    <property type="component" value="Unassembled WGS sequence"/>
</dbReference>
<proteinExistence type="predicted"/>
<evidence type="ECO:0000313" key="2">
    <source>
        <dbReference type="EMBL" id="EXB54319.1"/>
    </source>
</evidence>
<dbReference type="AlphaFoldDB" id="W9RGA3"/>